<dbReference type="Proteomes" id="UP001632038">
    <property type="component" value="Unassembled WGS sequence"/>
</dbReference>
<keyword evidence="2" id="KW-1185">Reference proteome</keyword>
<gene>
    <name evidence="1" type="ORF">CASFOL_012889</name>
</gene>
<dbReference type="EMBL" id="JAVIJP010000016">
    <property type="protein sequence ID" value="KAL3642074.1"/>
    <property type="molecule type" value="Genomic_DNA"/>
</dbReference>
<organism evidence="1 2">
    <name type="scientific">Castilleja foliolosa</name>
    <dbReference type="NCBI Taxonomy" id="1961234"/>
    <lineage>
        <taxon>Eukaryota</taxon>
        <taxon>Viridiplantae</taxon>
        <taxon>Streptophyta</taxon>
        <taxon>Embryophyta</taxon>
        <taxon>Tracheophyta</taxon>
        <taxon>Spermatophyta</taxon>
        <taxon>Magnoliopsida</taxon>
        <taxon>eudicotyledons</taxon>
        <taxon>Gunneridae</taxon>
        <taxon>Pentapetalae</taxon>
        <taxon>asterids</taxon>
        <taxon>lamiids</taxon>
        <taxon>Lamiales</taxon>
        <taxon>Orobanchaceae</taxon>
        <taxon>Pedicularideae</taxon>
        <taxon>Castillejinae</taxon>
        <taxon>Castilleja</taxon>
    </lineage>
</organism>
<name>A0ABD3DJN6_9LAMI</name>
<accession>A0ABD3DJN6</accession>
<proteinExistence type="predicted"/>
<protein>
    <submittedName>
        <fullName evidence="1">Uncharacterized protein</fullName>
    </submittedName>
</protein>
<evidence type="ECO:0000313" key="2">
    <source>
        <dbReference type="Proteomes" id="UP001632038"/>
    </source>
</evidence>
<comment type="caution">
    <text evidence="1">The sequence shown here is derived from an EMBL/GenBank/DDBJ whole genome shotgun (WGS) entry which is preliminary data.</text>
</comment>
<dbReference type="AlphaFoldDB" id="A0ABD3DJN6"/>
<sequence length="34" mass="4109">MMTRLLGNMLSRRERWSLRGEKVGPTFGNKIWRM</sequence>
<evidence type="ECO:0000313" key="1">
    <source>
        <dbReference type="EMBL" id="KAL3642074.1"/>
    </source>
</evidence>
<reference evidence="2" key="1">
    <citation type="journal article" date="2024" name="IScience">
        <title>Strigolactones Initiate the Formation of Haustorium-like Structures in Castilleja.</title>
        <authorList>
            <person name="Buerger M."/>
            <person name="Peterson D."/>
            <person name="Chory J."/>
        </authorList>
    </citation>
    <scope>NUCLEOTIDE SEQUENCE [LARGE SCALE GENOMIC DNA]</scope>
</reference>